<gene>
    <name evidence="2" type="ORF">BN715_00809</name>
</gene>
<protein>
    <submittedName>
        <fullName evidence="2">Uncharacterized protein</fullName>
    </submittedName>
</protein>
<organism evidence="2">
    <name type="scientific">Megasphaera elsdenii CAG:570</name>
    <dbReference type="NCBI Taxonomy" id="1263087"/>
    <lineage>
        <taxon>Bacteria</taxon>
        <taxon>Bacillati</taxon>
        <taxon>Bacillota</taxon>
        <taxon>Negativicutes</taxon>
        <taxon>Veillonellales</taxon>
        <taxon>Veillonellaceae</taxon>
        <taxon>Megasphaera</taxon>
    </lineage>
</organism>
<dbReference type="AlphaFoldDB" id="R7MXB1"/>
<evidence type="ECO:0000313" key="2">
    <source>
        <dbReference type="EMBL" id="CDF04458.1"/>
    </source>
</evidence>
<sequence>MFQYPKPSAFTAGGFTDQHPLPVTGNRRRVVLDEFPIGHGQAQAEQLGRDGTGIGQGARRTAKEAMKAAGGYDDCLGRQVTAFAAPSIAQANAGTHRPIVEQGQEIVVGQPTHSPFPFIATDGVNQGRHELFSRIALGKGRAFLLLTAEIAQINLTVNRPVKGNPQVGQGLDQGRRSRCHSLDSIGIGQAAGSPERIGFVLVGTIVLTLCVQRRVDAAFGHDRLGPFRRQGRTEPDLPALAGRCIGCRQTGQAGSDDDHLLTHIHCHLTK</sequence>
<proteinExistence type="predicted"/>
<evidence type="ECO:0000256" key="1">
    <source>
        <dbReference type="SAM" id="MobiDB-lite"/>
    </source>
</evidence>
<dbReference type="Proteomes" id="UP000017908">
    <property type="component" value="Unassembled WGS sequence"/>
</dbReference>
<accession>R7MXB1</accession>
<name>R7MXB1_MEGEL</name>
<dbReference type="EMBL" id="CBKE010000080">
    <property type="protein sequence ID" value="CDF04458.1"/>
    <property type="molecule type" value="Genomic_DNA"/>
</dbReference>
<reference evidence="2" key="1">
    <citation type="submission" date="2012-11" db="EMBL/GenBank/DDBJ databases">
        <title>Dependencies among metagenomic species, viruses, plasmids and units of genetic variation.</title>
        <authorList>
            <person name="Nielsen H.B."/>
            <person name="Almeida M."/>
            <person name="Juncker A.S."/>
            <person name="Rasmussen S."/>
            <person name="Li J."/>
            <person name="Sunagawa S."/>
            <person name="Plichta D."/>
            <person name="Gautier L."/>
            <person name="Le Chatelier E."/>
            <person name="Peletier E."/>
            <person name="Bonde I."/>
            <person name="Nielsen T."/>
            <person name="Manichanh C."/>
            <person name="Arumugam M."/>
            <person name="Batto J."/>
            <person name="Santos M.B.Q.D."/>
            <person name="Blom N."/>
            <person name="Borruel N."/>
            <person name="Burgdorf K.S."/>
            <person name="Boumezbeur F."/>
            <person name="Casellas F."/>
            <person name="Dore J."/>
            <person name="Guarner F."/>
            <person name="Hansen T."/>
            <person name="Hildebrand F."/>
            <person name="Kaas R.S."/>
            <person name="Kennedy S."/>
            <person name="Kristiansen K."/>
            <person name="Kultima J.R."/>
            <person name="Leonard P."/>
            <person name="Levenez F."/>
            <person name="Lund O."/>
            <person name="Moumen B."/>
            <person name="Le Paslier D."/>
            <person name="Pons N."/>
            <person name="Pedersen O."/>
            <person name="Prifti E."/>
            <person name="Qin J."/>
            <person name="Raes J."/>
            <person name="Tap J."/>
            <person name="Tims S."/>
            <person name="Ussery D.W."/>
            <person name="Yamada T."/>
            <person name="MetaHit consortium"/>
            <person name="Renault P."/>
            <person name="Sicheritz-Ponten T."/>
            <person name="Bork P."/>
            <person name="Wang J."/>
            <person name="Brunak S."/>
            <person name="Ehrlich S.D."/>
        </authorList>
    </citation>
    <scope>NUCLEOTIDE SEQUENCE [LARGE SCALE GENOMIC DNA]</scope>
</reference>
<comment type="caution">
    <text evidence="2">The sequence shown here is derived from an EMBL/GenBank/DDBJ whole genome shotgun (WGS) entry which is preliminary data.</text>
</comment>
<feature type="region of interest" description="Disordered" evidence="1">
    <location>
        <begin position="1"/>
        <end position="22"/>
    </location>
</feature>